<evidence type="ECO:0000256" key="5">
    <source>
        <dbReference type="ARBA" id="ARBA00022519"/>
    </source>
</evidence>
<evidence type="ECO:0000256" key="1">
    <source>
        <dbReference type="ARBA" id="ARBA00004533"/>
    </source>
</evidence>
<keyword evidence="4" id="KW-1003">Cell membrane</keyword>
<name>A0ABT6CMR6_9SPHN</name>
<evidence type="ECO:0000256" key="2">
    <source>
        <dbReference type="ARBA" id="ARBA00007246"/>
    </source>
</evidence>
<comment type="caution">
    <text evidence="11">The sequence shown here is derived from an EMBL/GenBank/DDBJ whole genome shotgun (WGS) entry which is preliminary data.</text>
</comment>
<dbReference type="RefSeq" id="WP_277278965.1">
    <property type="nucleotide sequence ID" value="NZ_JAROCY010000013.1"/>
</dbReference>
<dbReference type="PANTHER" id="PTHR38831:SF2">
    <property type="entry name" value="TYPE II SECRETION SYSTEM PROTEIN K"/>
    <property type="match status" value="1"/>
</dbReference>
<proteinExistence type="inferred from homology"/>
<dbReference type="SUPFAM" id="SSF158544">
    <property type="entry name" value="GspK insert domain-like"/>
    <property type="match status" value="1"/>
</dbReference>
<evidence type="ECO:0000256" key="8">
    <source>
        <dbReference type="ARBA" id="ARBA00022989"/>
    </source>
</evidence>
<sequence length="271" mass="29256">MVAVIAGIGAMAVIAATLVQGTASRIDTAGAEADAARVSAAADAGVQIALQGLLAEGAGKKWAIDGRVERRSFDGLTLEITVQDERGKVPLGSIDRENIVWLLEGVGLQGERLEVAADSLQDWIDQDDDALPRGGEMDYYLPRGTLPRNDALRSVEELADVRGFTPDLVARLKDAVTTDAGSDAFEARFASPLAIRAMVDGRDDSPQILERKREINGQRVAIALDDPDIWKNRPVTILATARMADGANATRRMVVELTGLQRPRYIVRWTN</sequence>
<dbReference type="Gene3D" id="1.10.40.60">
    <property type="entry name" value="EpsJ-like"/>
    <property type="match status" value="1"/>
</dbReference>
<protein>
    <submittedName>
        <fullName evidence="11">Type II secretion system protein GspK</fullName>
    </submittedName>
</protein>
<comment type="similarity">
    <text evidence="2">Belongs to the GSP K family.</text>
</comment>
<evidence type="ECO:0000256" key="9">
    <source>
        <dbReference type="ARBA" id="ARBA00023136"/>
    </source>
</evidence>
<accession>A0ABT6CMR6</accession>
<dbReference type="Pfam" id="PF21687">
    <property type="entry name" value="T2SSK_1st"/>
    <property type="match status" value="1"/>
</dbReference>
<keyword evidence="5" id="KW-0997">Cell inner membrane</keyword>
<evidence type="ECO:0000313" key="12">
    <source>
        <dbReference type="Proteomes" id="UP001222770"/>
    </source>
</evidence>
<evidence type="ECO:0000256" key="7">
    <source>
        <dbReference type="ARBA" id="ARBA00022927"/>
    </source>
</evidence>
<feature type="domain" description="T2SS protein K first SAM-like" evidence="10">
    <location>
        <begin position="102"/>
        <end position="177"/>
    </location>
</feature>
<keyword evidence="6" id="KW-0812">Transmembrane</keyword>
<keyword evidence="9" id="KW-0472">Membrane</keyword>
<keyword evidence="12" id="KW-1185">Reference proteome</keyword>
<dbReference type="Proteomes" id="UP001222770">
    <property type="component" value="Unassembled WGS sequence"/>
</dbReference>
<evidence type="ECO:0000256" key="4">
    <source>
        <dbReference type="ARBA" id="ARBA00022475"/>
    </source>
</evidence>
<evidence type="ECO:0000259" key="10">
    <source>
        <dbReference type="Pfam" id="PF21687"/>
    </source>
</evidence>
<dbReference type="InterPro" id="IPR005628">
    <property type="entry name" value="GspK"/>
</dbReference>
<gene>
    <name evidence="11" type="ORF">POM99_14235</name>
</gene>
<keyword evidence="7" id="KW-0653">Protein transport</keyword>
<dbReference type="InterPro" id="IPR038072">
    <property type="entry name" value="GspK_central_sf"/>
</dbReference>
<evidence type="ECO:0000256" key="3">
    <source>
        <dbReference type="ARBA" id="ARBA00022448"/>
    </source>
</evidence>
<dbReference type="PANTHER" id="PTHR38831">
    <property type="entry name" value="TYPE II SECRETION SYSTEM PROTEIN K"/>
    <property type="match status" value="1"/>
</dbReference>
<comment type="subcellular location">
    <subcellularLocation>
        <location evidence="1">Cell inner membrane</location>
    </subcellularLocation>
</comment>
<dbReference type="EMBL" id="JAROCY010000013">
    <property type="protein sequence ID" value="MDF8334365.1"/>
    <property type="molecule type" value="Genomic_DNA"/>
</dbReference>
<reference evidence="11 12" key="1">
    <citation type="submission" date="2023-03" db="EMBL/GenBank/DDBJ databases">
        <title>Novosphingobium cyanobacteriorum sp. nov., isolated from a eutrophic reservoir during the Microcystis bloom period.</title>
        <authorList>
            <person name="Kang M."/>
            <person name="Le V."/>
            <person name="Ko S.-R."/>
            <person name="Lee S.-A."/>
            <person name="Ahn C.-Y."/>
        </authorList>
    </citation>
    <scope>NUCLEOTIDE SEQUENCE [LARGE SCALE GENOMIC DNA]</scope>
    <source>
        <strain evidence="11 12">HBC54</strain>
    </source>
</reference>
<dbReference type="InterPro" id="IPR049031">
    <property type="entry name" value="T2SSK_SAM-like_1st"/>
</dbReference>
<evidence type="ECO:0000256" key="6">
    <source>
        <dbReference type="ARBA" id="ARBA00022692"/>
    </source>
</evidence>
<keyword evidence="8" id="KW-1133">Transmembrane helix</keyword>
<organism evidence="11 12">
    <name type="scientific">Novosphingobium cyanobacteriorum</name>
    <dbReference type="NCBI Taxonomy" id="3024215"/>
    <lineage>
        <taxon>Bacteria</taxon>
        <taxon>Pseudomonadati</taxon>
        <taxon>Pseudomonadota</taxon>
        <taxon>Alphaproteobacteria</taxon>
        <taxon>Sphingomonadales</taxon>
        <taxon>Sphingomonadaceae</taxon>
        <taxon>Novosphingobium</taxon>
    </lineage>
</organism>
<keyword evidence="3" id="KW-0813">Transport</keyword>
<evidence type="ECO:0000313" key="11">
    <source>
        <dbReference type="EMBL" id="MDF8334365.1"/>
    </source>
</evidence>